<protein>
    <submittedName>
        <fullName evidence="1">Uncharacterized protein</fullName>
    </submittedName>
</protein>
<accession>A0A9P8TCK3</accession>
<proteinExistence type="predicted"/>
<sequence>MDVGVAFVVGLENEEDRIGIDHEEQSQMERKLEDCLVLIEEAGFKGLFKLSFKEPEELSKNGLPEAIPSGDKKLVLLEEEGTRLLVEPMDRNPTPPPNNSTSLVASATALNLSMNLPEEALEGRPLEIPPLMEADTNKLF</sequence>
<comment type="caution">
    <text evidence="1">The sequence shown here is derived from an EMBL/GenBank/DDBJ whole genome shotgun (WGS) entry which is preliminary data.</text>
</comment>
<reference evidence="1" key="2">
    <citation type="submission" date="2021-01" db="EMBL/GenBank/DDBJ databases">
        <authorList>
            <person name="Schikora-Tamarit M.A."/>
        </authorList>
    </citation>
    <scope>NUCLEOTIDE SEQUENCE</scope>
    <source>
        <strain evidence="1">CBS2887</strain>
    </source>
</reference>
<gene>
    <name evidence="1" type="ORF">WICPIJ_009546</name>
</gene>
<dbReference type="Proteomes" id="UP000774326">
    <property type="component" value="Unassembled WGS sequence"/>
</dbReference>
<evidence type="ECO:0000313" key="1">
    <source>
        <dbReference type="EMBL" id="KAH3674508.1"/>
    </source>
</evidence>
<evidence type="ECO:0000313" key="2">
    <source>
        <dbReference type="Proteomes" id="UP000774326"/>
    </source>
</evidence>
<dbReference type="AlphaFoldDB" id="A0A9P8TCK3"/>
<reference evidence="1" key="1">
    <citation type="journal article" date="2021" name="Open Biol.">
        <title>Shared evolutionary footprints suggest mitochondrial oxidative damage underlies multiple complex I losses in fungi.</title>
        <authorList>
            <person name="Schikora-Tamarit M.A."/>
            <person name="Marcet-Houben M."/>
            <person name="Nosek J."/>
            <person name="Gabaldon T."/>
        </authorList>
    </citation>
    <scope>NUCLEOTIDE SEQUENCE</scope>
    <source>
        <strain evidence="1">CBS2887</strain>
    </source>
</reference>
<name>A0A9P8TCK3_WICPI</name>
<dbReference type="EMBL" id="JAEUBG010005503">
    <property type="protein sequence ID" value="KAH3674508.1"/>
    <property type="molecule type" value="Genomic_DNA"/>
</dbReference>
<keyword evidence="2" id="KW-1185">Reference proteome</keyword>
<organism evidence="1 2">
    <name type="scientific">Wickerhamomyces pijperi</name>
    <name type="common">Yeast</name>
    <name type="synonym">Pichia pijperi</name>
    <dbReference type="NCBI Taxonomy" id="599730"/>
    <lineage>
        <taxon>Eukaryota</taxon>
        <taxon>Fungi</taxon>
        <taxon>Dikarya</taxon>
        <taxon>Ascomycota</taxon>
        <taxon>Saccharomycotina</taxon>
        <taxon>Saccharomycetes</taxon>
        <taxon>Phaffomycetales</taxon>
        <taxon>Wickerhamomycetaceae</taxon>
        <taxon>Wickerhamomyces</taxon>
    </lineage>
</organism>
<dbReference type="OrthoDB" id="10511773at2759"/>